<sequence>MAVEFITPFSVFLFFLSSCQAEAENYSEAQCKVLTVGEGTASKFRVKASEKGVRLVYLNLTFSTDSYLPLKNEFLPNRWVWASLISEPMLSMSYDYDILSLGLLKYQTMDVQLEDQPSGCLANFNSSCQNKVVGRALLNMTQLNSGEPRDRNVVCVAIIENYFKDFLWSFFDGNVKFRCCEMRKQETEESAYIQCELEVQVSGWFKAFNGTLNLLTVLMMLYCPAFLLFLPDSIFNLQEECKREERREKEQQSEDSHHRQSNQQRSRYGSTDEASANINAENNDSDPSVTLAILTQSQQANSQIGEDTSNKHVQSLLYLDEPNPITFSYFLRTYTKERTELFSFHSKFAFLCCKLASCLINFHQKALAKSIKFFTHCAIEKMGPPWKRAKTPFIALWVLFWDVVLVIVVGVILGGVCFCVLLIGLVFLICCYSPWGSLMLVCLRKLKQMLKKWNLEVFNQYRHCLILMFIGVQISLVGFQLLLMVILTDCCLVGGISCRCITRMFGLVTLGLVLNASIAGPFLALSIAALTNIYLCYYNLQMYYRDVKEMISEKWQTLDGKREHGAIPEDLFWRICSEASNPNKAVPPVRGEVNRMLSNMAIILIFLFLVFCSVFLVTDASSMSAVPSTIAVFLSGAIPSLLFKGMTHGKRFTGETRVRMIREIEEAVIKYKENTAVEL</sequence>
<evidence type="ECO:0000256" key="2">
    <source>
        <dbReference type="SAM" id="Phobius"/>
    </source>
</evidence>
<feature type="chain" id="PRO_5043852200" evidence="3">
    <location>
        <begin position="22"/>
        <end position="679"/>
    </location>
</feature>
<feature type="transmembrane region" description="Helical" evidence="2">
    <location>
        <begin position="600"/>
        <end position="618"/>
    </location>
</feature>
<feature type="region of interest" description="Disordered" evidence="1">
    <location>
        <begin position="246"/>
        <end position="272"/>
    </location>
</feature>
<feature type="transmembrane region" description="Helical" evidence="2">
    <location>
        <begin position="394"/>
        <end position="414"/>
    </location>
</feature>
<feature type="transmembrane region" description="Helical" evidence="2">
    <location>
        <begin position="214"/>
        <end position="237"/>
    </location>
</feature>
<gene>
    <name evidence="4" type="ORF">PMEA_00019455</name>
</gene>
<reference evidence="4 5" key="1">
    <citation type="submission" date="2022-05" db="EMBL/GenBank/DDBJ databases">
        <authorList>
            <consortium name="Genoscope - CEA"/>
            <person name="William W."/>
        </authorList>
    </citation>
    <scope>NUCLEOTIDE SEQUENCE [LARGE SCALE GENOMIC DNA]</scope>
</reference>
<dbReference type="AlphaFoldDB" id="A0AAU9XAQ6"/>
<keyword evidence="3" id="KW-0732">Signal</keyword>
<organism evidence="4 5">
    <name type="scientific">Pocillopora meandrina</name>
    <dbReference type="NCBI Taxonomy" id="46732"/>
    <lineage>
        <taxon>Eukaryota</taxon>
        <taxon>Metazoa</taxon>
        <taxon>Cnidaria</taxon>
        <taxon>Anthozoa</taxon>
        <taxon>Hexacorallia</taxon>
        <taxon>Scleractinia</taxon>
        <taxon>Astrocoeniina</taxon>
        <taxon>Pocilloporidae</taxon>
        <taxon>Pocillopora</taxon>
    </lineage>
</organism>
<feature type="transmembrane region" description="Helical" evidence="2">
    <location>
        <begin position="420"/>
        <end position="443"/>
    </location>
</feature>
<evidence type="ECO:0000313" key="5">
    <source>
        <dbReference type="Proteomes" id="UP001159428"/>
    </source>
</evidence>
<name>A0AAU9XAQ6_9CNID</name>
<feature type="transmembrane region" description="Helical" evidence="2">
    <location>
        <begin position="464"/>
        <end position="487"/>
    </location>
</feature>
<feature type="compositionally biased region" description="Polar residues" evidence="1">
    <location>
        <begin position="261"/>
        <end position="272"/>
    </location>
</feature>
<feature type="transmembrane region" description="Helical" evidence="2">
    <location>
        <begin position="507"/>
        <end position="540"/>
    </location>
</feature>
<comment type="caution">
    <text evidence="4">The sequence shown here is derived from an EMBL/GenBank/DDBJ whole genome shotgun (WGS) entry which is preliminary data.</text>
</comment>
<feature type="compositionally biased region" description="Basic and acidic residues" evidence="1">
    <location>
        <begin position="246"/>
        <end position="258"/>
    </location>
</feature>
<evidence type="ECO:0000313" key="4">
    <source>
        <dbReference type="EMBL" id="CAH3140870.1"/>
    </source>
</evidence>
<protein>
    <submittedName>
        <fullName evidence="4">Uncharacterized protein</fullName>
    </submittedName>
</protein>
<evidence type="ECO:0000256" key="1">
    <source>
        <dbReference type="SAM" id="MobiDB-lite"/>
    </source>
</evidence>
<evidence type="ECO:0000256" key="3">
    <source>
        <dbReference type="SAM" id="SignalP"/>
    </source>
</evidence>
<feature type="signal peptide" evidence="3">
    <location>
        <begin position="1"/>
        <end position="21"/>
    </location>
</feature>
<feature type="transmembrane region" description="Helical" evidence="2">
    <location>
        <begin position="624"/>
        <end position="643"/>
    </location>
</feature>
<keyword evidence="2" id="KW-0812">Transmembrane</keyword>
<dbReference type="Proteomes" id="UP001159428">
    <property type="component" value="Unassembled WGS sequence"/>
</dbReference>
<accession>A0AAU9XAQ6</accession>
<dbReference type="EMBL" id="CALNXJ010000034">
    <property type="protein sequence ID" value="CAH3140870.1"/>
    <property type="molecule type" value="Genomic_DNA"/>
</dbReference>
<feature type="non-terminal residue" evidence="4">
    <location>
        <position position="679"/>
    </location>
</feature>
<proteinExistence type="predicted"/>
<keyword evidence="5" id="KW-1185">Reference proteome</keyword>
<keyword evidence="2" id="KW-1133">Transmembrane helix</keyword>
<keyword evidence="2" id="KW-0472">Membrane</keyword>